<evidence type="ECO:0000256" key="4">
    <source>
        <dbReference type="ARBA" id="ARBA00022692"/>
    </source>
</evidence>
<evidence type="ECO:0000256" key="1">
    <source>
        <dbReference type="ARBA" id="ARBA00004651"/>
    </source>
</evidence>
<keyword evidence="3" id="KW-1003">Cell membrane</keyword>
<evidence type="ECO:0000313" key="12">
    <source>
        <dbReference type="EMBL" id="PJA47216.1"/>
    </source>
</evidence>
<sequence length="244" mass="27870">MGLYLELLYRPLFNLLIWLYEILPGADIGFAIIAISILIKLVLWPFSRSSLKSQKALQEIQPKIDALKEKFKDDKEGMAKAMMELYKEEKVNPLSSCLPLLIQLPILFALYAVLRDGFNPESLIHLYSFIPNPGEINSLFLGRMDLSKPHVILAVLAGVFQFIQTKMLMRKQPPKELQKKEGAKDENMLAIMNKNMLYFMPLMTIFIGVSLPGGLVLYWTVMNLLSIVQQFFMFRSSQKSTTSS</sequence>
<feature type="transmembrane region" description="Helical" evidence="10">
    <location>
        <begin position="91"/>
        <end position="114"/>
    </location>
</feature>
<proteinExistence type="inferred from homology"/>
<organism evidence="12 13">
    <name type="scientific">Candidatus Uhrbacteria bacterium CG_4_9_14_3_um_filter_36_7</name>
    <dbReference type="NCBI Taxonomy" id="1975033"/>
    <lineage>
        <taxon>Bacteria</taxon>
        <taxon>Candidatus Uhriibacteriota</taxon>
    </lineage>
</organism>
<keyword evidence="6 10" id="KW-1133">Transmembrane helix</keyword>
<dbReference type="PANTHER" id="PTHR12428">
    <property type="entry name" value="OXA1"/>
    <property type="match status" value="1"/>
</dbReference>
<dbReference type="NCBIfam" id="TIGR03592">
    <property type="entry name" value="yidC_oxa1_cterm"/>
    <property type="match status" value="1"/>
</dbReference>
<name>A0A2M7XHM4_9BACT</name>
<feature type="transmembrane region" description="Helical" evidence="10">
    <location>
        <begin position="190"/>
        <end position="209"/>
    </location>
</feature>
<evidence type="ECO:0000256" key="3">
    <source>
        <dbReference type="ARBA" id="ARBA00022475"/>
    </source>
</evidence>
<dbReference type="GO" id="GO:0032977">
    <property type="term" value="F:membrane insertase activity"/>
    <property type="evidence" value="ECO:0007669"/>
    <property type="project" value="InterPro"/>
</dbReference>
<comment type="subcellular location">
    <subcellularLocation>
        <location evidence="1">Cell membrane</location>
        <topology evidence="1">Multi-pass membrane protein</topology>
    </subcellularLocation>
    <subcellularLocation>
        <location evidence="9">Membrane</location>
        <topology evidence="9">Multi-pass membrane protein</topology>
    </subcellularLocation>
</comment>
<dbReference type="GO" id="GO:0005886">
    <property type="term" value="C:plasma membrane"/>
    <property type="evidence" value="ECO:0007669"/>
    <property type="project" value="UniProtKB-SubCell"/>
</dbReference>
<dbReference type="CDD" id="cd20070">
    <property type="entry name" value="5TM_YidC_Alb3"/>
    <property type="match status" value="1"/>
</dbReference>
<gene>
    <name evidence="12" type="ORF">CO172_02645</name>
</gene>
<keyword evidence="7 10" id="KW-0472">Membrane</keyword>
<evidence type="ECO:0000313" key="13">
    <source>
        <dbReference type="Proteomes" id="UP000229749"/>
    </source>
</evidence>
<keyword evidence="4 9" id="KW-0812">Transmembrane</keyword>
<evidence type="ECO:0000259" key="11">
    <source>
        <dbReference type="Pfam" id="PF02096"/>
    </source>
</evidence>
<evidence type="ECO:0000256" key="8">
    <source>
        <dbReference type="ARBA" id="ARBA00023186"/>
    </source>
</evidence>
<dbReference type="AlphaFoldDB" id="A0A2M7XHM4"/>
<dbReference type="Pfam" id="PF02096">
    <property type="entry name" value="60KD_IMP"/>
    <property type="match status" value="1"/>
</dbReference>
<dbReference type="EMBL" id="PFWS01000041">
    <property type="protein sequence ID" value="PJA47216.1"/>
    <property type="molecule type" value="Genomic_DNA"/>
</dbReference>
<comment type="similarity">
    <text evidence="9">Belongs to the OXA1/ALB3/YidC family.</text>
</comment>
<dbReference type="InterPro" id="IPR028055">
    <property type="entry name" value="YidC/Oxa/ALB_C"/>
</dbReference>
<keyword evidence="5" id="KW-0653">Protein transport</keyword>
<dbReference type="GO" id="GO:0015031">
    <property type="term" value="P:protein transport"/>
    <property type="evidence" value="ECO:0007669"/>
    <property type="project" value="UniProtKB-KW"/>
</dbReference>
<evidence type="ECO:0000256" key="6">
    <source>
        <dbReference type="ARBA" id="ARBA00022989"/>
    </source>
</evidence>
<dbReference type="GO" id="GO:0051205">
    <property type="term" value="P:protein insertion into membrane"/>
    <property type="evidence" value="ECO:0007669"/>
    <property type="project" value="TreeGrafter"/>
</dbReference>
<reference evidence="13" key="1">
    <citation type="submission" date="2017-09" db="EMBL/GenBank/DDBJ databases">
        <title>Depth-based differentiation of microbial function through sediment-hosted aquifers and enrichment of novel symbionts in the deep terrestrial subsurface.</title>
        <authorList>
            <person name="Probst A.J."/>
            <person name="Ladd B."/>
            <person name="Jarett J.K."/>
            <person name="Geller-Mcgrath D.E."/>
            <person name="Sieber C.M.K."/>
            <person name="Emerson J.B."/>
            <person name="Anantharaman K."/>
            <person name="Thomas B.C."/>
            <person name="Malmstrom R."/>
            <person name="Stieglmeier M."/>
            <person name="Klingl A."/>
            <person name="Woyke T."/>
            <person name="Ryan C.M."/>
            <person name="Banfield J.F."/>
        </authorList>
    </citation>
    <scope>NUCLEOTIDE SEQUENCE [LARGE SCALE GENOMIC DNA]</scope>
</reference>
<dbReference type="InterPro" id="IPR047196">
    <property type="entry name" value="YidC_ALB_C"/>
</dbReference>
<accession>A0A2M7XHM4</accession>
<keyword evidence="2" id="KW-0813">Transport</keyword>
<evidence type="ECO:0000256" key="7">
    <source>
        <dbReference type="ARBA" id="ARBA00023136"/>
    </source>
</evidence>
<feature type="transmembrane region" description="Helical" evidence="10">
    <location>
        <begin position="150"/>
        <end position="169"/>
    </location>
</feature>
<feature type="transmembrane region" description="Helical" evidence="10">
    <location>
        <begin position="15"/>
        <end position="43"/>
    </location>
</feature>
<protein>
    <recommendedName>
        <fullName evidence="11">Membrane insertase YidC/Oxa/ALB C-terminal domain-containing protein</fullName>
    </recommendedName>
</protein>
<evidence type="ECO:0000256" key="9">
    <source>
        <dbReference type="RuleBase" id="RU003945"/>
    </source>
</evidence>
<comment type="caution">
    <text evidence="12">The sequence shown here is derived from an EMBL/GenBank/DDBJ whole genome shotgun (WGS) entry which is preliminary data.</text>
</comment>
<evidence type="ECO:0000256" key="5">
    <source>
        <dbReference type="ARBA" id="ARBA00022927"/>
    </source>
</evidence>
<keyword evidence="8" id="KW-0143">Chaperone</keyword>
<dbReference type="PANTHER" id="PTHR12428:SF65">
    <property type="entry name" value="CYTOCHROME C OXIDASE ASSEMBLY PROTEIN COX18, MITOCHONDRIAL"/>
    <property type="match status" value="1"/>
</dbReference>
<feature type="domain" description="Membrane insertase YidC/Oxa/ALB C-terminal" evidence="11">
    <location>
        <begin position="29"/>
        <end position="233"/>
    </location>
</feature>
<dbReference type="InterPro" id="IPR001708">
    <property type="entry name" value="YidC/ALB3/OXA1/COX18"/>
</dbReference>
<evidence type="ECO:0000256" key="2">
    <source>
        <dbReference type="ARBA" id="ARBA00022448"/>
    </source>
</evidence>
<evidence type="ECO:0000256" key="10">
    <source>
        <dbReference type="SAM" id="Phobius"/>
    </source>
</evidence>
<dbReference type="Proteomes" id="UP000229749">
    <property type="component" value="Unassembled WGS sequence"/>
</dbReference>